<evidence type="ECO:0000313" key="2">
    <source>
        <dbReference type="Proteomes" id="UP000708208"/>
    </source>
</evidence>
<protein>
    <submittedName>
        <fullName evidence="1">Uncharacterized protein</fullName>
    </submittedName>
</protein>
<reference evidence="1" key="1">
    <citation type="submission" date="2021-06" db="EMBL/GenBank/DDBJ databases">
        <authorList>
            <person name="Hodson N. C."/>
            <person name="Mongue J. A."/>
            <person name="Jaron S. K."/>
        </authorList>
    </citation>
    <scope>NUCLEOTIDE SEQUENCE</scope>
</reference>
<dbReference type="Proteomes" id="UP000708208">
    <property type="component" value="Unassembled WGS sequence"/>
</dbReference>
<dbReference type="AlphaFoldDB" id="A0A8J2NUQ1"/>
<sequence>MSKKKVKKTRWGAAKEAPTTHFIDALGPDGSPVIVEVNETELTEDEKVSLKIKKPKVPEKETEAPDFIEVTGPDGIPILVEIKDVRDKLPQEETDSRNVIRKLP</sequence>
<accession>A0A8J2NUQ1</accession>
<keyword evidence="2" id="KW-1185">Reference proteome</keyword>
<evidence type="ECO:0000313" key="1">
    <source>
        <dbReference type="EMBL" id="CAG7710316.1"/>
    </source>
</evidence>
<name>A0A8J2NUQ1_9HEXA</name>
<organism evidence="1 2">
    <name type="scientific">Allacma fusca</name>
    <dbReference type="NCBI Taxonomy" id="39272"/>
    <lineage>
        <taxon>Eukaryota</taxon>
        <taxon>Metazoa</taxon>
        <taxon>Ecdysozoa</taxon>
        <taxon>Arthropoda</taxon>
        <taxon>Hexapoda</taxon>
        <taxon>Collembola</taxon>
        <taxon>Symphypleona</taxon>
        <taxon>Sminthuridae</taxon>
        <taxon>Allacma</taxon>
    </lineage>
</organism>
<dbReference type="EMBL" id="CAJVCH010031791">
    <property type="protein sequence ID" value="CAG7710316.1"/>
    <property type="molecule type" value="Genomic_DNA"/>
</dbReference>
<comment type="caution">
    <text evidence="1">The sequence shown here is derived from an EMBL/GenBank/DDBJ whole genome shotgun (WGS) entry which is preliminary data.</text>
</comment>
<feature type="non-terminal residue" evidence="1">
    <location>
        <position position="104"/>
    </location>
</feature>
<gene>
    <name evidence="1" type="ORF">AFUS01_LOCUS5007</name>
</gene>
<proteinExistence type="predicted"/>